<name>A0A672ZGB7_9TELE</name>
<proteinExistence type="predicted"/>
<keyword evidence="5" id="KW-0552">Olfaction</keyword>
<evidence type="ECO:0000256" key="4">
    <source>
        <dbReference type="ARBA" id="ARBA00022692"/>
    </source>
</evidence>
<keyword evidence="12" id="KW-0807">Transducer</keyword>
<dbReference type="PANTHER" id="PTHR26450">
    <property type="entry name" value="OLFACTORY RECEPTOR 56B1-RELATED"/>
    <property type="match status" value="1"/>
</dbReference>
<comment type="subcellular location">
    <subcellularLocation>
        <location evidence="1">Cell membrane</location>
        <topology evidence="1">Multi-pass membrane protein</topology>
    </subcellularLocation>
</comment>
<evidence type="ECO:0000313" key="16">
    <source>
        <dbReference type="Proteomes" id="UP000472271"/>
    </source>
</evidence>
<keyword evidence="11" id="KW-0325">Glycoprotein</keyword>
<dbReference type="Proteomes" id="UP000472271">
    <property type="component" value="Chromosome 13"/>
</dbReference>
<dbReference type="Gene3D" id="1.20.1070.10">
    <property type="entry name" value="Rhodopsin 7-helix transmembrane proteins"/>
    <property type="match status" value="1"/>
</dbReference>
<accession>A0A672ZGB7</accession>
<evidence type="ECO:0000313" key="15">
    <source>
        <dbReference type="Ensembl" id="ENSSORP00005015502.1"/>
    </source>
</evidence>
<evidence type="ECO:0000256" key="10">
    <source>
        <dbReference type="ARBA" id="ARBA00023170"/>
    </source>
</evidence>
<evidence type="ECO:0000256" key="12">
    <source>
        <dbReference type="ARBA" id="ARBA00023224"/>
    </source>
</evidence>
<dbReference type="InterPro" id="IPR017452">
    <property type="entry name" value="GPCR_Rhodpsn_7TM"/>
</dbReference>
<evidence type="ECO:0000256" key="11">
    <source>
        <dbReference type="ARBA" id="ARBA00023180"/>
    </source>
</evidence>
<evidence type="ECO:0000256" key="13">
    <source>
        <dbReference type="SAM" id="Phobius"/>
    </source>
</evidence>
<evidence type="ECO:0000259" key="14">
    <source>
        <dbReference type="PROSITE" id="PS50262"/>
    </source>
</evidence>
<sequence>MLLHINTTIKYFTITGFPGLLPEYYEPVSILLFLLYLVIVAGNVFIIIFIAYVGTLHKPPYWIFFHLAMTDIIFGTVTLPKVISRYWWNDEVSSFASCFAQMYFVHAMGATHSLILLMMALDRFVAIWFPFQYPVVITNKSISIACCVCWTVTLIRMVGVVSHALTLSYCDKNIIKQCYCDHYTITNLGCNTDEVVFVKWVALYMALIGLLVPLSFIIFSYFSIIIAVLKTSQAESRYKLLATCAPQIFITCLYYVPRCFIYIATNLNFKIEPEARVVITMMYSLIPAAVNPLIYCFKTKDIKEALLQILKKKKLMADTKINISVYL</sequence>
<dbReference type="GO" id="GO:0005886">
    <property type="term" value="C:plasma membrane"/>
    <property type="evidence" value="ECO:0007669"/>
    <property type="project" value="UniProtKB-SubCell"/>
</dbReference>
<evidence type="ECO:0000256" key="7">
    <source>
        <dbReference type="ARBA" id="ARBA00023040"/>
    </source>
</evidence>
<dbReference type="PROSITE" id="PS50262">
    <property type="entry name" value="G_PROTEIN_RECEP_F1_2"/>
    <property type="match status" value="1"/>
</dbReference>
<feature type="transmembrane region" description="Helical" evidence="13">
    <location>
        <begin position="201"/>
        <end position="228"/>
    </location>
</feature>
<organism evidence="15 16">
    <name type="scientific">Sphaeramia orbicularis</name>
    <name type="common">orbiculate cardinalfish</name>
    <dbReference type="NCBI Taxonomy" id="375764"/>
    <lineage>
        <taxon>Eukaryota</taxon>
        <taxon>Metazoa</taxon>
        <taxon>Chordata</taxon>
        <taxon>Craniata</taxon>
        <taxon>Vertebrata</taxon>
        <taxon>Euteleostomi</taxon>
        <taxon>Actinopterygii</taxon>
        <taxon>Neopterygii</taxon>
        <taxon>Teleostei</taxon>
        <taxon>Neoteleostei</taxon>
        <taxon>Acanthomorphata</taxon>
        <taxon>Gobiaria</taxon>
        <taxon>Kurtiformes</taxon>
        <taxon>Apogonoidei</taxon>
        <taxon>Apogonidae</taxon>
        <taxon>Apogoninae</taxon>
        <taxon>Sphaeramia</taxon>
    </lineage>
</organism>
<dbReference type="SUPFAM" id="SSF81321">
    <property type="entry name" value="Family A G protein-coupled receptor-like"/>
    <property type="match status" value="1"/>
</dbReference>
<reference evidence="15" key="3">
    <citation type="submission" date="2025-09" db="UniProtKB">
        <authorList>
            <consortium name="Ensembl"/>
        </authorList>
    </citation>
    <scope>IDENTIFICATION</scope>
</reference>
<evidence type="ECO:0000256" key="1">
    <source>
        <dbReference type="ARBA" id="ARBA00004651"/>
    </source>
</evidence>
<feature type="transmembrane region" description="Helical" evidence="13">
    <location>
        <begin position="103"/>
        <end position="121"/>
    </location>
</feature>
<evidence type="ECO:0000256" key="6">
    <source>
        <dbReference type="ARBA" id="ARBA00022989"/>
    </source>
</evidence>
<feature type="domain" description="G-protein coupled receptors family 1 profile" evidence="14">
    <location>
        <begin position="42"/>
        <end position="295"/>
    </location>
</feature>
<dbReference type="InParanoid" id="A0A672ZGB7"/>
<dbReference type="InterPro" id="IPR000276">
    <property type="entry name" value="GPCR_Rhodpsn"/>
</dbReference>
<keyword evidence="16" id="KW-1185">Reference proteome</keyword>
<feature type="transmembrane region" description="Helical" evidence="13">
    <location>
        <begin position="277"/>
        <end position="297"/>
    </location>
</feature>
<reference evidence="15" key="1">
    <citation type="submission" date="2019-06" db="EMBL/GenBank/DDBJ databases">
        <authorList>
            <consortium name="Wellcome Sanger Institute Data Sharing"/>
        </authorList>
    </citation>
    <scope>NUCLEOTIDE SEQUENCE [LARGE SCALE GENOMIC DNA]</scope>
</reference>
<keyword evidence="7" id="KW-0297">G-protein coupled receptor</keyword>
<gene>
    <name evidence="15" type="primary">LOC115431682</name>
</gene>
<keyword evidence="8 13" id="KW-0472">Membrane</keyword>
<keyword evidence="3" id="KW-0716">Sensory transduction</keyword>
<evidence type="ECO:0000256" key="8">
    <source>
        <dbReference type="ARBA" id="ARBA00023136"/>
    </source>
</evidence>
<keyword evidence="6 13" id="KW-1133">Transmembrane helix</keyword>
<dbReference type="GO" id="GO:0004984">
    <property type="term" value="F:olfactory receptor activity"/>
    <property type="evidence" value="ECO:0007669"/>
    <property type="project" value="InterPro"/>
</dbReference>
<evidence type="ECO:0000256" key="5">
    <source>
        <dbReference type="ARBA" id="ARBA00022725"/>
    </source>
</evidence>
<feature type="transmembrane region" description="Helical" evidence="13">
    <location>
        <begin position="61"/>
        <end position="83"/>
    </location>
</feature>
<dbReference type="Pfam" id="PF13853">
    <property type="entry name" value="7tm_4"/>
    <property type="match status" value="1"/>
</dbReference>
<dbReference type="Ensembl" id="ENSSORT00005015994.1">
    <property type="protein sequence ID" value="ENSSORP00005015502.1"/>
    <property type="gene ID" value="ENSSORG00005007865.1"/>
</dbReference>
<keyword evidence="9" id="KW-1015">Disulfide bond</keyword>
<feature type="transmembrane region" description="Helical" evidence="13">
    <location>
        <begin position="240"/>
        <end position="257"/>
    </location>
</feature>
<keyword evidence="10" id="KW-0675">Receptor</keyword>
<evidence type="ECO:0000256" key="2">
    <source>
        <dbReference type="ARBA" id="ARBA00022475"/>
    </source>
</evidence>
<dbReference type="PRINTS" id="PR00237">
    <property type="entry name" value="GPCRRHODOPSN"/>
</dbReference>
<keyword evidence="2" id="KW-1003">Cell membrane</keyword>
<dbReference type="PANTHER" id="PTHR26450:SF417">
    <property type="entry name" value="ODORANT RECEPTOR-RELATED"/>
    <property type="match status" value="1"/>
</dbReference>
<dbReference type="GO" id="GO:0004930">
    <property type="term" value="F:G protein-coupled receptor activity"/>
    <property type="evidence" value="ECO:0007669"/>
    <property type="project" value="UniProtKB-KW"/>
</dbReference>
<dbReference type="PRINTS" id="PR00245">
    <property type="entry name" value="OLFACTORYR"/>
</dbReference>
<keyword evidence="4 13" id="KW-0812">Transmembrane</keyword>
<evidence type="ECO:0000256" key="3">
    <source>
        <dbReference type="ARBA" id="ARBA00022606"/>
    </source>
</evidence>
<protein>
    <submittedName>
        <fullName evidence="15">Olfactory receptor 52Z1-like</fullName>
    </submittedName>
</protein>
<feature type="transmembrane region" description="Helical" evidence="13">
    <location>
        <begin position="30"/>
        <end position="54"/>
    </location>
</feature>
<reference evidence="15" key="2">
    <citation type="submission" date="2025-08" db="UniProtKB">
        <authorList>
            <consortium name="Ensembl"/>
        </authorList>
    </citation>
    <scope>IDENTIFICATION</scope>
</reference>
<dbReference type="InterPro" id="IPR050402">
    <property type="entry name" value="OR51/52/56-like"/>
</dbReference>
<dbReference type="AlphaFoldDB" id="A0A672ZGB7"/>
<dbReference type="FunFam" id="1.20.1070.10:FF:000024">
    <property type="entry name" value="Olfactory receptor"/>
    <property type="match status" value="1"/>
</dbReference>
<evidence type="ECO:0000256" key="9">
    <source>
        <dbReference type="ARBA" id="ARBA00023157"/>
    </source>
</evidence>
<dbReference type="InterPro" id="IPR000725">
    <property type="entry name" value="Olfact_rcpt"/>
</dbReference>
<feature type="transmembrane region" description="Helical" evidence="13">
    <location>
        <begin position="142"/>
        <end position="165"/>
    </location>
</feature>